<comment type="caution">
    <text evidence="2">The sequence shown here is derived from an EMBL/GenBank/DDBJ whole genome shotgun (WGS) entry which is preliminary data.</text>
</comment>
<evidence type="ECO:0000313" key="3">
    <source>
        <dbReference type="Proteomes" id="UP000317650"/>
    </source>
</evidence>
<feature type="compositionally biased region" description="Low complexity" evidence="1">
    <location>
        <begin position="262"/>
        <end position="276"/>
    </location>
</feature>
<evidence type="ECO:0000313" key="2">
    <source>
        <dbReference type="EMBL" id="THU47604.1"/>
    </source>
</evidence>
<sequence length="292" mass="30376">MGFDYKPRYRLDRSPRPLLFLYAVTPTVATSSRHLYNVCFPRYYTSNPSPSYLFPFRSLPVSAGKDETPRGSRHRPPPCRGRLSRGPGTIASAKTLGRDVPCGCNPLSAPRRCGNTRILRRDRTNGAIPRRSLVAQALDGRLLPRFLSGYFTTDLLRRWFLSGVVSFCVGAVSGFRYGDSTCCVGASSGFRCGDFTFRVGLLATPPAASGPAPDSAAAISPSASGPAPDSAVAISPSASGPAPDPSAAADAPVADSPPAPDAPGAAPDADVGVAPDLATGDMPAAAPVPTAK</sequence>
<evidence type="ECO:0000256" key="1">
    <source>
        <dbReference type="SAM" id="MobiDB-lite"/>
    </source>
</evidence>
<name>A0A4S8IIF6_MUSBA</name>
<keyword evidence="3" id="KW-1185">Reference proteome</keyword>
<reference evidence="2 3" key="1">
    <citation type="journal article" date="2019" name="Nat. Plants">
        <title>Genome sequencing of Musa balbisiana reveals subgenome evolution and function divergence in polyploid bananas.</title>
        <authorList>
            <person name="Yao X."/>
        </authorList>
    </citation>
    <scope>NUCLEOTIDE SEQUENCE [LARGE SCALE GENOMIC DNA]</scope>
    <source>
        <strain evidence="3">cv. DH-PKW</strain>
        <tissue evidence="2">Leaves</tissue>
    </source>
</reference>
<feature type="compositionally biased region" description="Low complexity" evidence="1">
    <location>
        <begin position="210"/>
        <end position="254"/>
    </location>
</feature>
<dbReference type="AlphaFoldDB" id="A0A4S8IIF6"/>
<dbReference type="Proteomes" id="UP000317650">
    <property type="component" value="Chromosome 9"/>
</dbReference>
<feature type="region of interest" description="Disordered" evidence="1">
    <location>
        <begin position="210"/>
        <end position="292"/>
    </location>
</feature>
<gene>
    <name evidence="2" type="ORF">C4D60_Mb09t17340</name>
</gene>
<accession>A0A4S8IIF6</accession>
<proteinExistence type="predicted"/>
<feature type="region of interest" description="Disordered" evidence="1">
    <location>
        <begin position="63"/>
        <end position="87"/>
    </location>
</feature>
<dbReference type="EMBL" id="PYDT01000010">
    <property type="protein sequence ID" value="THU47604.1"/>
    <property type="molecule type" value="Genomic_DNA"/>
</dbReference>
<protein>
    <submittedName>
        <fullName evidence="2">Uncharacterized protein</fullName>
    </submittedName>
</protein>
<organism evidence="2 3">
    <name type="scientific">Musa balbisiana</name>
    <name type="common">Banana</name>
    <dbReference type="NCBI Taxonomy" id="52838"/>
    <lineage>
        <taxon>Eukaryota</taxon>
        <taxon>Viridiplantae</taxon>
        <taxon>Streptophyta</taxon>
        <taxon>Embryophyta</taxon>
        <taxon>Tracheophyta</taxon>
        <taxon>Spermatophyta</taxon>
        <taxon>Magnoliopsida</taxon>
        <taxon>Liliopsida</taxon>
        <taxon>Zingiberales</taxon>
        <taxon>Musaceae</taxon>
        <taxon>Musa</taxon>
    </lineage>
</organism>